<feature type="binding site" evidence="10">
    <location>
        <begin position="113"/>
        <end position="116"/>
    </location>
    <ligand>
        <name>GTP</name>
        <dbReference type="ChEBI" id="CHEBI:37565"/>
    </ligand>
</feature>
<dbReference type="PROSITE" id="PS51721">
    <property type="entry name" value="G_CP"/>
    <property type="match status" value="1"/>
</dbReference>
<keyword evidence="7 10" id="KW-0862">Zinc</keyword>
<keyword evidence="1 10" id="KW-0963">Cytoplasm</keyword>
<accession>A0ABS1J142</accession>
<name>A0ABS1J142_9FIRM</name>
<dbReference type="InterPro" id="IPR030378">
    <property type="entry name" value="G_CP_dom"/>
</dbReference>
<dbReference type="CDD" id="cd01854">
    <property type="entry name" value="YjeQ_EngC"/>
    <property type="match status" value="1"/>
</dbReference>
<comment type="subcellular location">
    <subcellularLocation>
        <location evidence="10">Cytoplasm</location>
    </subcellularLocation>
</comment>
<feature type="binding site" evidence="10">
    <location>
        <begin position="163"/>
        <end position="171"/>
    </location>
    <ligand>
        <name>GTP</name>
        <dbReference type="ChEBI" id="CHEBI:37565"/>
    </ligand>
</feature>
<comment type="subunit">
    <text evidence="10">Monomer. Associates with 30S ribosomal subunit, binds 16S rRNA.</text>
</comment>
<dbReference type="EMBL" id="JAEPRJ010000001">
    <property type="protein sequence ID" value="MBK5897847.1"/>
    <property type="molecule type" value="Genomic_DNA"/>
</dbReference>
<keyword evidence="8 10" id="KW-0694">RNA-binding</keyword>
<keyword evidence="3 10" id="KW-0479">Metal-binding</keyword>
<comment type="similarity">
    <text evidence="10">Belongs to the TRAFAC class YlqF/YawG GTPase family. RsgA subfamily.</text>
</comment>
<evidence type="ECO:0000256" key="10">
    <source>
        <dbReference type="HAMAP-Rule" id="MF_01820"/>
    </source>
</evidence>
<sequence length="290" mass="32655">MEGRIIKAIAGFYYVHNGEEAYECRARGIFRNKGIKPLVGDIVEIEVLSDEDKKGNLIEIKERKSFLIRPAVANPDQALIVFAGAKPAPNLNLLDKFLTMMEIKRIPVAIAISKSDLVDEAKLTELREIYSPHYKVIEISVKEELGLDEVKDYLGGKFTVLAGPSGVGKSTLTNYLAPEANMETGEISRKIERGKQTTRHAELFYIGEGGYICDTPGFGSLELFDIDKRELKDYFPDFEDYVKDCKFNGCIHIGERDCGVKTALSEGKISESRYKNYKLIYEELSNKRGY</sequence>
<evidence type="ECO:0000256" key="2">
    <source>
        <dbReference type="ARBA" id="ARBA00022517"/>
    </source>
</evidence>
<dbReference type="InterPro" id="IPR004881">
    <property type="entry name" value="Ribosome_biogen_GTPase_RsgA"/>
</dbReference>
<dbReference type="Pfam" id="PF16745">
    <property type="entry name" value="RsgA_N"/>
    <property type="match status" value="1"/>
</dbReference>
<dbReference type="PANTHER" id="PTHR32120:SF11">
    <property type="entry name" value="SMALL RIBOSOMAL SUBUNIT BIOGENESIS GTPASE RSGA 1, MITOCHONDRIAL-RELATED"/>
    <property type="match status" value="1"/>
</dbReference>
<feature type="binding site" evidence="10">
    <location>
        <position position="250"/>
    </location>
    <ligand>
        <name>Zn(2+)</name>
        <dbReference type="ChEBI" id="CHEBI:29105"/>
    </ligand>
</feature>
<comment type="caution">
    <text evidence="13">The sequence shown here is derived from an EMBL/GenBank/DDBJ whole genome shotgun (WGS) entry which is preliminary data.</text>
</comment>
<proteinExistence type="inferred from homology"/>
<comment type="function">
    <text evidence="10">One of several proteins that assist in the late maturation steps of the functional core of the 30S ribosomal subunit. Helps release RbfA from mature subunits. May play a role in the assembly of ribosomal proteins into the subunit. Circularly permuted GTPase that catalyzes slow GTP hydrolysis, GTPase activity is stimulated by the 30S ribosomal subunit.</text>
</comment>
<keyword evidence="4 10" id="KW-0699">rRNA-binding</keyword>
<dbReference type="SUPFAM" id="SSF50249">
    <property type="entry name" value="Nucleic acid-binding proteins"/>
    <property type="match status" value="1"/>
</dbReference>
<evidence type="ECO:0000256" key="7">
    <source>
        <dbReference type="ARBA" id="ARBA00022833"/>
    </source>
</evidence>
<reference evidence="13 14" key="1">
    <citation type="submission" date="2021-01" db="EMBL/GenBank/DDBJ databases">
        <title>Isolation and description of Catonella massiliensis sp. nov., a novel Catonella species, isolated from a stable periodontitis subject.</title>
        <authorList>
            <person name="Antezack A."/>
            <person name="Boxberger M."/>
            <person name="La Scola B."/>
            <person name="Monnet-Corti V."/>
        </authorList>
    </citation>
    <scope>NUCLEOTIDE SEQUENCE [LARGE SCALE GENOMIC DNA]</scope>
    <source>
        <strain evidence="13 14">Marseille-Q4567</strain>
    </source>
</reference>
<dbReference type="Pfam" id="PF03193">
    <property type="entry name" value="RsgA_GTPase"/>
    <property type="match status" value="1"/>
</dbReference>
<keyword evidence="14" id="KW-1185">Reference proteome</keyword>
<evidence type="ECO:0000256" key="9">
    <source>
        <dbReference type="ARBA" id="ARBA00023134"/>
    </source>
</evidence>
<evidence type="ECO:0000259" key="12">
    <source>
        <dbReference type="PROSITE" id="PS51721"/>
    </source>
</evidence>
<dbReference type="EC" id="3.6.1.-" evidence="10"/>
<dbReference type="Gene3D" id="1.10.40.50">
    <property type="entry name" value="Probable gtpase engc, domain 3"/>
    <property type="match status" value="1"/>
</dbReference>
<dbReference type="InterPro" id="IPR010914">
    <property type="entry name" value="RsgA_GTPase_dom"/>
</dbReference>
<keyword evidence="2 10" id="KW-0690">Ribosome biogenesis</keyword>
<organism evidence="13 14">
    <name type="scientific">Catonella massiliensis</name>
    <dbReference type="NCBI Taxonomy" id="2799636"/>
    <lineage>
        <taxon>Bacteria</taxon>
        <taxon>Bacillati</taxon>
        <taxon>Bacillota</taxon>
        <taxon>Clostridia</taxon>
        <taxon>Lachnospirales</taxon>
        <taxon>Lachnospiraceae</taxon>
        <taxon>Catonella</taxon>
    </lineage>
</organism>
<dbReference type="PANTHER" id="PTHR32120">
    <property type="entry name" value="SMALL RIBOSOMAL SUBUNIT BIOGENESIS GTPASE RSGA"/>
    <property type="match status" value="1"/>
</dbReference>
<feature type="domain" description="CP-type G" evidence="12">
    <location>
        <begin position="64"/>
        <end position="221"/>
    </location>
</feature>
<keyword evidence="6 10" id="KW-0378">Hydrolase</keyword>
<evidence type="ECO:0000256" key="6">
    <source>
        <dbReference type="ARBA" id="ARBA00022801"/>
    </source>
</evidence>
<keyword evidence="9 10" id="KW-0342">GTP-binding</keyword>
<gene>
    <name evidence="10 13" type="primary">rsgA</name>
    <name evidence="13" type="ORF">JJN12_08670</name>
</gene>
<evidence type="ECO:0000313" key="14">
    <source>
        <dbReference type="Proteomes" id="UP000604730"/>
    </source>
</evidence>
<feature type="binding site" evidence="10">
    <location>
        <position position="245"/>
    </location>
    <ligand>
        <name>Zn(2+)</name>
        <dbReference type="ChEBI" id="CHEBI:29105"/>
    </ligand>
</feature>
<comment type="cofactor">
    <cofactor evidence="10">
        <name>Zn(2+)</name>
        <dbReference type="ChEBI" id="CHEBI:29105"/>
    </cofactor>
    <text evidence="10">Binds 1 zinc ion per subunit.</text>
</comment>
<evidence type="ECO:0000256" key="8">
    <source>
        <dbReference type="ARBA" id="ARBA00022884"/>
    </source>
</evidence>
<dbReference type="InterPro" id="IPR012340">
    <property type="entry name" value="NA-bd_OB-fold"/>
</dbReference>
<feature type="domain" description="EngC GTPase" evidence="11">
    <location>
        <begin position="73"/>
        <end position="219"/>
    </location>
</feature>
<feature type="binding site" evidence="10">
    <location>
        <position position="252"/>
    </location>
    <ligand>
        <name>Zn(2+)</name>
        <dbReference type="ChEBI" id="CHEBI:29105"/>
    </ligand>
</feature>
<dbReference type="Gene3D" id="2.40.50.140">
    <property type="entry name" value="Nucleic acid-binding proteins"/>
    <property type="match status" value="1"/>
</dbReference>
<dbReference type="HAMAP" id="MF_01820">
    <property type="entry name" value="GTPase_RsgA"/>
    <property type="match status" value="1"/>
</dbReference>
<evidence type="ECO:0000259" key="11">
    <source>
        <dbReference type="PROSITE" id="PS50936"/>
    </source>
</evidence>
<dbReference type="CDD" id="cd04466">
    <property type="entry name" value="S1_YloQ_GTPase"/>
    <property type="match status" value="1"/>
</dbReference>
<dbReference type="Proteomes" id="UP000604730">
    <property type="component" value="Unassembled WGS sequence"/>
</dbReference>
<dbReference type="RefSeq" id="WP_208429306.1">
    <property type="nucleotide sequence ID" value="NZ_JAEPRJ010000001.1"/>
</dbReference>
<dbReference type="NCBIfam" id="TIGR00157">
    <property type="entry name" value="ribosome small subunit-dependent GTPase A"/>
    <property type="match status" value="1"/>
</dbReference>
<evidence type="ECO:0000313" key="13">
    <source>
        <dbReference type="EMBL" id="MBK5897847.1"/>
    </source>
</evidence>
<dbReference type="Gene3D" id="3.40.50.300">
    <property type="entry name" value="P-loop containing nucleotide triphosphate hydrolases"/>
    <property type="match status" value="1"/>
</dbReference>
<dbReference type="InterPro" id="IPR031944">
    <property type="entry name" value="RsgA_N"/>
</dbReference>
<dbReference type="SUPFAM" id="SSF52540">
    <property type="entry name" value="P-loop containing nucleoside triphosphate hydrolases"/>
    <property type="match status" value="1"/>
</dbReference>
<feature type="binding site" evidence="10">
    <location>
        <position position="258"/>
    </location>
    <ligand>
        <name>Zn(2+)</name>
        <dbReference type="ChEBI" id="CHEBI:29105"/>
    </ligand>
</feature>
<evidence type="ECO:0000256" key="1">
    <source>
        <dbReference type="ARBA" id="ARBA00022490"/>
    </source>
</evidence>
<evidence type="ECO:0000256" key="5">
    <source>
        <dbReference type="ARBA" id="ARBA00022741"/>
    </source>
</evidence>
<protein>
    <recommendedName>
        <fullName evidence="10">Small ribosomal subunit biogenesis GTPase RsgA</fullName>
        <ecNumber evidence="10">3.6.1.-</ecNumber>
    </recommendedName>
</protein>
<keyword evidence="5 10" id="KW-0547">Nucleotide-binding</keyword>
<dbReference type="PROSITE" id="PS50936">
    <property type="entry name" value="ENGC_GTPASE"/>
    <property type="match status" value="1"/>
</dbReference>
<evidence type="ECO:0000256" key="3">
    <source>
        <dbReference type="ARBA" id="ARBA00022723"/>
    </source>
</evidence>
<evidence type="ECO:0000256" key="4">
    <source>
        <dbReference type="ARBA" id="ARBA00022730"/>
    </source>
</evidence>
<dbReference type="InterPro" id="IPR027417">
    <property type="entry name" value="P-loop_NTPase"/>
</dbReference>